<organism evidence="3">
    <name type="scientific">Tanacetum cinerariifolium</name>
    <name type="common">Dalmatian daisy</name>
    <name type="synonym">Chrysanthemum cinerariifolium</name>
    <dbReference type="NCBI Taxonomy" id="118510"/>
    <lineage>
        <taxon>Eukaryota</taxon>
        <taxon>Viridiplantae</taxon>
        <taxon>Streptophyta</taxon>
        <taxon>Embryophyta</taxon>
        <taxon>Tracheophyta</taxon>
        <taxon>Spermatophyta</taxon>
        <taxon>Magnoliopsida</taxon>
        <taxon>eudicotyledons</taxon>
        <taxon>Gunneridae</taxon>
        <taxon>Pentapetalae</taxon>
        <taxon>asterids</taxon>
        <taxon>campanulids</taxon>
        <taxon>Asterales</taxon>
        <taxon>Asteraceae</taxon>
        <taxon>Asteroideae</taxon>
        <taxon>Anthemideae</taxon>
        <taxon>Anthemidinae</taxon>
        <taxon>Tanacetum</taxon>
    </lineage>
</organism>
<name>A0A699V5B6_TANCI</name>
<accession>A0A699V5B6</accession>
<feature type="transmembrane region" description="Helical" evidence="1">
    <location>
        <begin position="6"/>
        <end position="25"/>
    </location>
</feature>
<feature type="domain" description="Band 7" evidence="2">
    <location>
        <begin position="23"/>
        <end position="98"/>
    </location>
</feature>
<feature type="non-terminal residue" evidence="3">
    <location>
        <position position="102"/>
    </location>
</feature>
<dbReference type="InterPro" id="IPR001107">
    <property type="entry name" value="Band_7"/>
</dbReference>
<proteinExistence type="predicted"/>
<comment type="caution">
    <text evidence="3">The sequence shown here is derived from an EMBL/GenBank/DDBJ whole genome shotgun (WGS) entry which is preliminary data.</text>
</comment>
<dbReference type="PANTHER" id="PTHR43327:SF10">
    <property type="entry name" value="STOMATIN-LIKE PROTEIN 2, MITOCHONDRIAL"/>
    <property type="match status" value="1"/>
</dbReference>
<protein>
    <recommendedName>
        <fullName evidence="2">Band 7 domain-containing protein</fullName>
    </recommendedName>
</protein>
<dbReference type="EMBL" id="BKCJ011386015">
    <property type="protein sequence ID" value="GFD28506.1"/>
    <property type="molecule type" value="Genomic_DNA"/>
</dbReference>
<dbReference type="AlphaFoldDB" id="A0A699V5B6"/>
<evidence type="ECO:0000259" key="2">
    <source>
        <dbReference type="Pfam" id="PF01145"/>
    </source>
</evidence>
<evidence type="ECO:0000313" key="3">
    <source>
        <dbReference type="EMBL" id="GFD28506.1"/>
    </source>
</evidence>
<dbReference type="Gene3D" id="3.30.479.30">
    <property type="entry name" value="Band 7 domain"/>
    <property type="match status" value="1"/>
</dbReference>
<keyword evidence="1" id="KW-1133">Transmembrane helix</keyword>
<sequence length="102" mass="11364">MQIGSVVLLFVALAIAIVFMGFKVVPQGYQWTVERFGRYTNTLKPGLNIIVPVMDRIGHKINMMETVLDIPPQEVITSDNATVQIDAVCFYQVVNCAQAAYE</sequence>
<keyword evidence="1" id="KW-0472">Membrane</keyword>
<evidence type="ECO:0000256" key="1">
    <source>
        <dbReference type="SAM" id="Phobius"/>
    </source>
</evidence>
<reference evidence="3" key="1">
    <citation type="journal article" date="2019" name="Sci. Rep.">
        <title>Draft genome of Tanacetum cinerariifolium, the natural source of mosquito coil.</title>
        <authorList>
            <person name="Yamashiro T."/>
            <person name="Shiraishi A."/>
            <person name="Satake H."/>
            <person name="Nakayama K."/>
        </authorList>
    </citation>
    <scope>NUCLEOTIDE SEQUENCE</scope>
</reference>
<dbReference type="Pfam" id="PF01145">
    <property type="entry name" value="Band_7"/>
    <property type="match status" value="1"/>
</dbReference>
<dbReference type="InterPro" id="IPR050710">
    <property type="entry name" value="Band7/mec-2_domain"/>
</dbReference>
<dbReference type="InterPro" id="IPR036013">
    <property type="entry name" value="Band_7/SPFH_dom_sf"/>
</dbReference>
<dbReference type="SUPFAM" id="SSF117892">
    <property type="entry name" value="Band 7/SPFH domain"/>
    <property type="match status" value="1"/>
</dbReference>
<dbReference type="PANTHER" id="PTHR43327">
    <property type="entry name" value="STOMATIN-LIKE PROTEIN 2, MITOCHONDRIAL"/>
    <property type="match status" value="1"/>
</dbReference>
<keyword evidence="1" id="KW-0812">Transmembrane</keyword>
<gene>
    <name evidence="3" type="ORF">Tci_900475</name>
</gene>